<keyword evidence="5 10" id="KW-0812">Transmembrane</keyword>
<dbReference type="Proteomes" id="UP000266273">
    <property type="component" value="Unassembled WGS sequence"/>
</dbReference>
<keyword evidence="6" id="KW-0479">Metal-binding</keyword>
<evidence type="ECO:0000256" key="2">
    <source>
        <dbReference type="ARBA" id="ARBA00004050"/>
    </source>
</evidence>
<dbReference type="RefSeq" id="WP_119062622.1">
    <property type="nucleotide sequence ID" value="NZ_QXDF01000006.1"/>
</dbReference>
<proteinExistence type="predicted"/>
<dbReference type="AlphaFoldDB" id="A0A397PAF8"/>
<dbReference type="SUPFAM" id="SSF81343">
    <property type="entry name" value="Fumarate reductase respiratory complex transmembrane subunits"/>
    <property type="match status" value="1"/>
</dbReference>
<evidence type="ECO:0000256" key="10">
    <source>
        <dbReference type="SAM" id="Phobius"/>
    </source>
</evidence>
<comment type="subcellular location">
    <subcellularLocation>
        <location evidence="3">Membrane</location>
    </subcellularLocation>
</comment>
<dbReference type="InterPro" id="IPR000701">
    <property type="entry name" value="SuccDH_FuR_B_TM-su"/>
</dbReference>
<feature type="transmembrane region" description="Helical" evidence="10">
    <location>
        <begin position="86"/>
        <end position="108"/>
    </location>
</feature>
<keyword evidence="9 10" id="KW-0472">Membrane</keyword>
<dbReference type="InterPro" id="IPR034804">
    <property type="entry name" value="SQR/QFR_C/D"/>
</dbReference>
<dbReference type="EMBL" id="QXDF01000006">
    <property type="protein sequence ID" value="RIA45373.1"/>
    <property type="molecule type" value="Genomic_DNA"/>
</dbReference>
<evidence type="ECO:0000256" key="9">
    <source>
        <dbReference type="ARBA" id="ARBA00023136"/>
    </source>
</evidence>
<comment type="caution">
    <text evidence="11">The sequence shown here is derived from an EMBL/GenBank/DDBJ whole genome shotgun (WGS) entry which is preliminary data.</text>
</comment>
<keyword evidence="7 10" id="KW-1133">Transmembrane helix</keyword>
<comment type="function">
    <text evidence="2">Membrane-anchoring subunit of succinate dehydrogenase (SDH).</text>
</comment>
<comment type="cofactor">
    <cofactor evidence="1">
        <name>heme</name>
        <dbReference type="ChEBI" id="CHEBI:30413"/>
    </cofactor>
</comment>
<dbReference type="GO" id="GO:0046872">
    <property type="term" value="F:metal ion binding"/>
    <property type="evidence" value="ECO:0007669"/>
    <property type="project" value="UniProtKB-KW"/>
</dbReference>
<accession>A0A397PAF8</accession>
<evidence type="ECO:0000256" key="4">
    <source>
        <dbReference type="ARBA" id="ARBA00022617"/>
    </source>
</evidence>
<protein>
    <submittedName>
        <fullName evidence="11">Fumarate reductase subunit C</fullName>
    </submittedName>
</protein>
<dbReference type="Pfam" id="PF01127">
    <property type="entry name" value="Sdh_cyt"/>
    <property type="match status" value="1"/>
</dbReference>
<feature type="transmembrane region" description="Helical" evidence="10">
    <location>
        <begin position="12"/>
        <end position="31"/>
    </location>
</feature>
<evidence type="ECO:0000256" key="7">
    <source>
        <dbReference type="ARBA" id="ARBA00022989"/>
    </source>
</evidence>
<feature type="transmembrane region" description="Helical" evidence="10">
    <location>
        <begin position="51"/>
        <end position="74"/>
    </location>
</feature>
<evidence type="ECO:0000256" key="8">
    <source>
        <dbReference type="ARBA" id="ARBA00023004"/>
    </source>
</evidence>
<dbReference type="Gene3D" id="1.20.1300.10">
    <property type="entry name" value="Fumarate reductase/succinate dehydrogenase, transmembrane subunit"/>
    <property type="match status" value="1"/>
</dbReference>
<evidence type="ECO:0000256" key="1">
    <source>
        <dbReference type="ARBA" id="ARBA00001971"/>
    </source>
</evidence>
<reference evidence="11 12" key="1">
    <citation type="submission" date="2018-08" db="EMBL/GenBank/DDBJ databases">
        <title>Genomic Encyclopedia of Archaeal and Bacterial Type Strains, Phase II (KMG-II): from individual species to whole genera.</title>
        <authorList>
            <person name="Goeker M."/>
        </authorList>
    </citation>
    <scope>NUCLEOTIDE SEQUENCE [LARGE SCALE GENOMIC DNA]</scope>
    <source>
        <strain evidence="11 12">DSM 5002</strain>
    </source>
</reference>
<dbReference type="GO" id="GO:0016020">
    <property type="term" value="C:membrane"/>
    <property type="evidence" value="ECO:0007669"/>
    <property type="project" value="UniProtKB-SubCell"/>
</dbReference>
<evidence type="ECO:0000313" key="12">
    <source>
        <dbReference type="Proteomes" id="UP000266273"/>
    </source>
</evidence>
<evidence type="ECO:0000313" key="11">
    <source>
        <dbReference type="EMBL" id="RIA45373.1"/>
    </source>
</evidence>
<keyword evidence="4" id="KW-0349">Heme</keyword>
<keyword evidence="8" id="KW-0408">Iron</keyword>
<organism evidence="11 12">
    <name type="scientific">Dichotomicrobium thermohalophilum</name>
    <dbReference type="NCBI Taxonomy" id="933063"/>
    <lineage>
        <taxon>Bacteria</taxon>
        <taxon>Pseudomonadati</taxon>
        <taxon>Pseudomonadota</taxon>
        <taxon>Alphaproteobacteria</taxon>
        <taxon>Hyphomicrobiales</taxon>
        <taxon>Hyphomicrobiaceae</taxon>
        <taxon>Dichotomicrobium</taxon>
    </lineage>
</organism>
<sequence>MERNLYIAQRLSAMLLAPLVLVHLLLIIYAVRQGLTADAILGRTQGSIGWAAFYSLFVLAAAVHAPIGLRNVLIEWTPLSRRLVDWAMVLFAVVLVAMGARAVIAVIGGPV</sequence>
<dbReference type="OrthoDB" id="5787321at2"/>
<evidence type="ECO:0000256" key="5">
    <source>
        <dbReference type="ARBA" id="ARBA00022692"/>
    </source>
</evidence>
<evidence type="ECO:0000256" key="6">
    <source>
        <dbReference type="ARBA" id="ARBA00022723"/>
    </source>
</evidence>
<keyword evidence="12" id="KW-1185">Reference proteome</keyword>
<evidence type="ECO:0000256" key="3">
    <source>
        <dbReference type="ARBA" id="ARBA00004370"/>
    </source>
</evidence>
<name>A0A397PAF8_9HYPH</name>
<gene>
    <name evidence="11" type="ORF">BXY53_2793</name>
</gene>